<keyword evidence="4 5" id="KW-0472">Membrane</keyword>
<proteinExistence type="predicted"/>
<protein>
    <recommendedName>
        <fullName evidence="6">O-antigen ligase-related domain-containing protein</fullName>
    </recommendedName>
</protein>
<evidence type="ECO:0000256" key="2">
    <source>
        <dbReference type="ARBA" id="ARBA00022692"/>
    </source>
</evidence>
<dbReference type="PANTHER" id="PTHR37422">
    <property type="entry name" value="TEICHURONIC ACID BIOSYNTHESIS PROTEIN TUAE"/>
    <property type="match status" value="1"/>
</dbReference>
<organism evidence="7 8">
    <name type="scientific">Candidatus Kerfeldbacteria bacterium CG08_land_8_20_14_0_20_40_16</name>
    <dbReference type="NCBI Taxonomy" id="2014244"/>
    <lineage>
        <taxon>Bacteria</taxon>
        <taxon>Candidatus Kerfeldiibacteriota</taxon>
    </lineage>
</organism>
<feature type="transmembrane region" description="Helical" evidence="5">
    <location>
        <begin position="258"/>
        <end position="274"/>
    </location>
</feature>
<evidence type="ECO:0000313" key="8">
    <source>
        <dbReference type="Proteomes" id="UP000231542"/>
    </source>
</evidence>
<feature type="transmembrane region" description="Helical" evidence="5">
    <location>
        <begin position="146"/>
        <end position="162"/>
    </location>
</feature>
<feature type="transmembrane region" description="Helical" evidence="5">
    <location>
        <begin position="174"/>
        <end position="193"/>
    </location>
</feature>
<feature type="transmembrane region" description="Helical" evidence="5">
    <location>
        <begin position="114"/>
        <end position="134"/>
    </location>
</feature>
<dbReference type="Proteomes" id="UP000231542">
    <property type="component" value="Unassembled WGS sequence"/>
</dbReference>
<dbReference type="GO" id="GO:0016020">
    <property type="term" value="C:membrane"/>
    <property type="evidence" value="ECO:0007669"/>
    <property type="project" value="UniProtKB-SubCell"/>
</dbReference>
<feature type="transmembrane region" description="Helical" evidence="5">
    <location>
        <begin position="414"/>
        <end position="431"/>
    </location>
</feature>
<evidence type="ECO:0000313" key="7">
    <source>
        <dbReference type="EMBL" id="PIS42119.1"/>
    </source>
</evidence>
<dbReference type="AlphaFoldDB" id="A0A2H0YUX9"/>
<feature type="transmembrane region" description="Helical" evidence="5">
    <location>
        <begin position="452"/>
        <end position="470"/>
    </location>
</feature>
<accession>A0A2H0YUX9</accession>
<feature type="transmembrane region" description="Helical" evidence="5">
    <location>
        <begin position="226"/>
        <end position="246"/>
    </location>
</feature>
<evidence type="ECO:0000256" key="4">
    <source>
        <dbReference type="ARBA" id="ARBA00023136"/>
    </source>
</evidence>
<evidence type="ECO:0000256" key="3">
    <source>
        <dbReference type="ARBA" id="ARBA00022989"/>
    </source>
</evidence>
<evidence type="ECO:0000259" key="6">
    <source>
        <dbReference type="Pfam" id="PF04932"/>
    </source>
</evidence>
<feature type="transmembrane region" description="Helical" evidence="5">
    <location>
        <begin position="306"/>
        <end position="328"/>
    </location>
</feature>
<keyword evidence="3 5" id="KW-1133">Transmembrane helix</keyword>
<evidence type="ECO:0000256" key="1">
    <source>
        <dbReference type="ARBA" id="ARBA00004141"/>
    </source>
</evidence>
<feature type="transmembrane region" description="Helical" evidence="5">
    <location>
        <begin position="280"/>
        <end position="299"/>
    </location>
</feature>
<comment type="subcellular location">
    <subcellularLocation>
        <location evidence="1">Membrane</location>
        <topology evidence="1">Multi-pass membrane protein</topology>
    </subcellularLocation>
</comment>
<reference evidence="7 8" key="1">
    <citation type="submission" date="2017-09" db="EMBL/GenBank/DDBJ databases">
        <title>Depth-based differentiation of microbial function through sediment-hosted aquifers and enrichment of novel symbionts in the deep terrestrial subsurface.</title>
        <authorList>
            <person name="Probst A.J."/>
            <person name="Ladd B."/>
            <person name="Jarett J.K."/>
            <person name="Geller-Mcgrath D.E."/>
            <person name="Sieber C.M."/>
            <person name="Emerson J.B."/>
            <person name="Anantharaman K."/>
            <person name="Thomas B.C."/>
            <person name="Malmstrom R."/>
            <person name="Stieglmeier M."/>
            <person name="Klingl A."/>
            <person name="Woyke T."/>
            <person name="Ryan C.M."/>
            <person name="Banfield J.F."/>
        </authorList>
    </citation>
    <scope>NUCLEOTIDE SEQUENCE [LARGE SCALE GENOMIC DNA]</scope>
    <source>
        <strain evidence="7">CG08_land_8_20_14_0_20_40_16</strain>
    </source>
</reference>
<dbReference type="InterPro" id="IPR007016">
    <property type="entry name" value="O-antigen_ligase-rel_domated"/>
</dbReference>
<feature type="transmembrane region" description="Helical" evidence="5">
    <location>
        <begin position="81"/>
        <end position="102"/>
    </location>
</feature>
<gene>
    <name evidence="7" type="ORF">COT24_05275</name>
</gene>
<dbReference type="PANTHER" id="PTHR37422:SF13">
    <property type="entry name" value="LIPOPOLYSACCHARIDE BIOSYNTHESIS PROTEIN PA4999-RELATED"/>
    <property type="match status" value="1"/>
</dbReference>
<sequence length="518" mass="59260">MTKLKLFGKLFFYTVLAIAVVEAFSYLAYFYPSCNTIGFFIILFSALILSLWKLEYGLFLILAELIIGSKGYLFSYEFSEISISIRLGLYLVVLGVWLLKLIKNKNITKVKFPLLGGYLLLFIFLAWGILRGIINHNSFDNTFFDFNGWLFFGLIFVFIEALNSWEKVQKAFQVMLASALAMILKTVFILFVFSHQIEFLLTSLYQWIRLTGVGEITKMPNNFYRIFFQSHIFAIIIFFFIAFLMINVKRKEFSKRDYYFYWFLGLLSALVVFVSYSRSLWLGGLAGLVALYHITFFILKLSMKRVFAVSTCLLFSFAAVYLLTLAIIKFPWPSPSQFTGGLIEERTTGVTEEAGATSRFKLLPPLSNKIKENVIIGSGFGTTITYKTDDPRFLSIHPDGMYTTYAFEWGYLDIWVKLGLLGLIAYLFLIFKIFRRGWTVLASFKENSTIQAIILGLLIGLFTIVVINFTTPYLNHPLGIGYILLVTAVLNMLGKDPPEINHRNEITSSINNSESSKP</sequence>
<comment type="caution">
    <text evidence="7">The sequence shown here is derived from an EMBL/GenBank/DDBJ whole genome shotgun (WGS) entry which is preliminary data.</text>
</comment>
<feature type="transmembrane region" description="Helical" evidence="5">
    <location>
        <begin position="476"/>
        <end position="494"/>
    </location>
</feature>
<feature type="transmembrane region" description="Helical" evidence="5">
    <location>
        <begin position="37"/>
        <end position="52"/>
    </location>
</feature>
<feature type="transmembrane region" description="Helical" evidence="5">
    <location>
        <begin position="12"/>
        <end position="31"/>
    </location>
</feature>
<keyword evidence="2 5" id="KW-0812">Transmembrane</keyword>
<evidence type="ECO:0000256" key="5">
    <source>
        <dbReference type="SAM" id="Phobius"/>
    </source>
</evidence>
<name>A0A2H0YUX9_9BACT</name>
<dbReference type="EMBL" id="PEXU01000057">
    <property type="protein sequence ID" value="PIS42119.1"/>
    <property type="molecule type" value="Genomic_DNA"/>
</dbReference>
<dbReference type="Pfam" id="PF04932">
    <property type="entry name" value="Wzy_C"/>
    <property type="match status" value="1"/>
</dbReference>
<dbReference type="InterPro" id="IPR051533">
    <property type="entry name" value="WaaL-like"/>
</dbReference>
<feature type="domain" description="O-antigen ligase-related" evidence="6">
    <location>
        <begin position="265"/>
        <end position="427"/>
    </location>
</feature>